<accession>A0ACD5UT23</accession>
<dbReference type="EnsemblPlants" id="AVESA.00010b.r2.2CG0312150.1">
    <property type="protein sequence ID" value="AVESA.00010b.r2.2CG0312150.1.CDS.1"/>
    <property type="gene ID" value="AVESA.00010b.r2.2CG0312150"/>
</dbReference>
<evidence type="ECO:0000313" key="1">
    <source>
        <dbReference type="EnsemblPlants" id="AVESA.00010b.r2.2CG0312150.1.CDS.1"/>
    </source>
</evidence>
<sequence length="126" mass="13296">MPNSSASSLGAIDGVAPSMSASAIVAKAASGSHVLKIDGYSRTVGLGTGKFITSRSFEAGGHRWCLRYYPDGDYRHSSNHSISCLDPSEAGEVRAQYKISLLDKEGQPVPGRVTGSHACLTLERVQ</sequence>
<protein>
    <submittedName>
        <fullName evidence="1">Uncharacterized protein</fullName>
    </submittedName>
</protein>
<evidence type="ECO:0000313" key="2">
    <source>
        <dbReference type="Proteomes" id="UP001732700"/>
    </source>
</evidence>
<name>A0ACD5UT23_AVESA</name>
<dbReference type="Proteomes" id="UP001732700">
    <property type="component" value="Chromosome 2C"/>
</dbReference>
<proteinExistence type="predicted"/>
<organism evidence="1 2">
    <name type="scientific">Avena sativa</name>
    <name type="common">Oat</name>
    <dbReference type="NCBI Taxonomy" id="4498"/>
    <lineage>
        <taxon>Eukaryota</taxon>
        <taxon>Viridiplantae</taxon>
        <taxon>Streptophyta</taxon>
        <taxon>Embryophyta</taxon>
        <taxon>Tracheophyta</taxon>
        <taxon>Spermatophyta</taxon>
        <taxon>Magnoliopsida</taxon>
        <taxon>Liliopsida</taxon>
        <taxon>Poales</taxon>
        <taxon>Poaceae</taxon>
        <taxon>BOP clade</taxon>
        <taxon>Pooideae</taxon>
        <taxon>Poodae</taxon>
        <taxon>Poeae</taxon>
        <taxon>Poeae Chloroplast Group 1 (Aveneae type)</taxon>
        <taxon>Aveninae</taxon>
        <taxon>Avena</taxon>
    </lineage>
</organism>
<reference evidence="1" key="2">
    <citation type="submission" date="2025-09" db="UniProtKB">
        <authorList>
            <consortium name="EnsemblPlants"/>
        </authorList>
    </citation>
    <scope>IDENTIFICATION</scope>
</reference>
<reference evidence="1" key="1">
    <citation type="submission" date="2021-05" db="EMBL/GenBank/DDBJ databases">
        <authorList>
            <person name="Scholz U."/>
            <person name="Mascher M."/>
            <person name="Fiebig A."/>
        </authorList>
    </citation>
    <scope>NUCLEOTIDE SEQUENCE [LARGE SCALE GENOMIC DNA]</scope>
</reference>
<keyword evidence="2" id="KW-1185">Reference proteome</keyword>